<keyword evidence="7 11" id="KW-0040">ANK repeat</keyword>
<evidence type="ECO:0000256" key="12">
    <source>
        <dbReference type="SAM" id="Coils"/>
    </source>
</evidence>
<feature type="repeat" description="ANK" evidence="11">
    <location>
        <begin position="300"/>
        <end position="332"/>
    </location>
</feature>
<evidence type="ECO:0000256" key="13">
    <source>
        <dbReference type="SAM" id="MobiDB-lite"/>
    </source>
</evidence>
<evidence type="ECO:0000256" key="1">
    <source>
        <dbReference type="ARBA" id="ARBA00004141"/>
    </source>
</evidence>
<reference evidence="16 17" key="1">
    <citation type="submission" date="2020-08" db="EMBL/GenBank/DDBJ databases">
        <authorList>
            <person name="Hejnol A."/>
        </authorList>
    </citation>
    <scope>NUCLEOTIDE SEQUENCE [LARGE SCALE GENOMIC DNA]</scope>
</reference>
<keyword evidence="6 14" id="KW-1133">Transmembrane helix</keyword>
<feature type="repeat" description="ANK" evidence="11">
    <location>
        <begin position="615"/>
        <end position="647"/>
    </location>
</feature>
<keyword evidence="8" id="KW-0406">Ion transport</keyword>
<feature type="repeat" description="ANK" evidence="11">
    <location>
        <begin position="412"/>
        <end position="444"/>
    </location>
</feature>
<feature type="region of interest" description="Disordered" evidence="13">
    <location>
        <begin position="142"/>
        <end position="163"/>
    </location>
</feature>
<evidence type="ECO:0000259" key="15">
    <source>
        <dbReference type="Pfam" id="PF00520"/>
    </source>
</evidence>
<dbReference type="Gene3D" id="1.10.287.70">
    <property type="match status" value="1"/>
</dbReference>
<keyword evidence="12" id="KW-0175">Coiled coil</keyword>
<dbReference type="PROSITE" id="PS50088">
    <property type="entry name" value="ANK_REPEAT"/>
    <property type="match status" value="12"/>
</dbReference>
<name>A0A7I8VL92_9ANNE</name>
<dbReference type="PROSITE" id="PS50297">
    <property type="entry name" value="ANK_REP_REGION"/>
    <property type="match status" value="12"/>
</dbReference>
<feature type="transmembrane region" description="Helical" evidence="14">
    <location>
        <begin position="1003"/>
        <end position="1025"/>
    </location>
</feature>
<dbReference type="InterPro" id="IPR002110">
    <property type="entry name" value="Ankyrin_rpt"/>
</dbReference>
<keyword evidence="5" id="KW-0677">Repeat</keyword>
<feature type="repeat" description="ANK" evidence="11">
    <location>
        <begin position="91"/>
        <end position="123"/>
    </location>
</feature>
<protein>
    <submittedName>
        <fullName evidence="16">DgyrCDS5882</fullName>
    </submittedName>
</protein>
<dbReference type="EMBL" id="CAJFCJ010000007">
    <property type="protein sequence ID" value="CAD5117061.1"/>
    <property type="molecule type" value="Genomic_DNA"/>
</dbReference>
<dbReference type="PRINTS" id="PR01415">
    <property type="entry name" value="ANKYRIN"/>
</dbReference>
<feature type="repeat" description="ANK" evidence="11">
    <location>
        <begin position="549"/>
        <end position="581"/>
    </location>
</feature>
<feature type="transmembrane region" description="Helical" evidence="14">
    <location>
        <begin position="1081"/>
        <end position="1104"/>
    </location>
</feature>
<dbReference type="SMART" id="SM00248">
    <property type="entry name" value="ANK"/>
    <property type="match status" value="16"/>
</dbReference>
<feature type="repeat" description="ANK" evidence="11">
    <location>
        <begin position="257"/>
        <end position="283"/>
    </location>
</feature>
<accession>A0A7I8VL92</accession>
<evidence type="ECO:0000256" key="2">
    <source>
        <dbReference type="ARBA" id="ARBA00022448"/>
    </source>
</evidence>
<evidence type="ECO:0000256" key="4">
    <source>
        <dbReference type="ARBA" id="ARBA00022692"/>
    </source>
</evidence>
<comment type="subcellular location">
    <subcellularLocation>
        <location evidence="1">Membrane</location>
        <topology evidence="1">Multi-pass membrane protein</topology>
    </subcellularLocation>
</comment>
<dbReference type="Gene3D" id="1.25.40.20">
    <property type="entry name" value="Ankyrin repeat-containing domain"/>
    <property type="match status" value="6"/>
</dbReference>
<proteinExistence type="predicted"/>
<evidence type="ECO:0000256" key="6">
    <source>
        <dbReference type="ARBA" id="ARBA00022989"/>
    </source>
</evidence>
<evidence type="ECO:0000256" key="5">
    <source>
        <dbReference type="ARBA" id="ARBA00022737"/>
    </source>
</evidence>
<evidence type="ECO:0000256" key="14">
    <source>
        <dbReference type="SAM" id="Phobius"/>
    </source>
</evidence>
<evidence type="ECO:0000256" key="11">
    <source>
        <dbReference type="PROSITE-ProRule" id="PRU00023"/>
    </source>
</evidence>
<feature type="coiled-coil region" evidence="12">
    <location>
        <begin position="1186"/>
        <end position="1220"/>
    </location>
</feature>
<evidence type="ECO:0000256" key="8">
    <source>
        <dbReference type="ARBA" id="ARBA00023065"/>
    </source>
</evidence>
<keyword evidence="17" id="KW-1185">Reference proteome</keyword>
<feature type="transmembrane region" description="Helical" evidence="14">
    <location>
        <begin position="965"/>
        <end position="983"/>
    </location>
</feature>
<evidence type="ECO:0000313" key="17">
    <source>
        <dbReference type="Proteomes" id="UP000549394"/>
    </source>
</evidence>
<dbReference type="OrthoDB" id="1661883at2759"/>
<keyword evidence="2" id="KW-0813">Transport</keyword>
<keyword evidence="4 14" id="KW-0812">Transmembrane</keyword>
<evidence type="ECO:0000256" key="7">
    <source>
        <dbReference type="ARBA" id="ARBA00023043"/>
    </source>
</evidence>
<comment type="caution">
    <text evidence="16">The sequence shown here is derived from an EMBL/GenBank/DDBJ whole genome shotgun (WGS) entry which is preliminary data.</text>
</comment>
<feature type="repeat" description="ANK" evidence="11">
    <location>
        <begin position="481"/>
        <end position="513"/>
    </location>
</feature>
<dbReference type="PANTHER" id="PTHR47143">
    <property type="entry name" value="TRANSIENT RECEPTOR POTENTIAL CATION CHANNEL PROTEIN PAINLESS"/>
    <property type="match status" value="1"/>
</dbReference>
<dbReference type="GO" id="GO:0005216">
    <property type="term" value="F:monoatomic ion channel activity"/>
    <property type="evidence" value="ECO:0007669"/>
    <property type="project" value="InterPro"/>
</dbReference>
<dbReference type="AlphaFoldDB" id="A0A7I8VL92"/>
<keyword evidence="10" id="KW-0407">Ion channel</keyword>
<gene>
    <name evidence="16" type="ORF">DGYR_LOCUS5628</name>
</gene>
<sequence>MTSIIVNGSDEEGEKGGISEFMKGAVKSTLEPAMAIDQPGMRRTESSEALKYMTLHQLARDGDSAGLSTVLEKHSGQMNRLKKFVNTKDEEKISPLHYAARYNHAESCKVLIKYQADANSVDEDLATPLHYAARYKRQRIKQSESGTLTSSDDNIADQSTENVKDESSIDNSVILFLISKGANVNAQDRYGCTPLHFAAMRGNEVATVELLSCPSIDIEIEDKQKVRALHLAVAHSEKYIVELLIESGAQLGCKDEDEGTPLHLACMEGNCEIAEMIINKANNTFGWPIALQLIQDTDMEQNTPLHLAVENGSLEVTQLLLNRSADVNLLCKQATSALHLAAQSGNDDIVKLLLTKNAKPDSLNSNAQTPLHIAASHNRSNIVELLLDHEKESYPHASRNLRRSQISRRDRDGYSPLLFAAEFGHAEVIHTLMRRGASLKDTEKNDRNAIFLAAQEDQMDALKALMNYLDEENVIDDGDRYSNTALHAAAEKGFLRCVKLLLENNADIDAKNEEEQTPLHLAAKAGKTNVVRELVRVGGKRVVDDEDEDSNTPLHLAALAGNSKVAQVLIEANANISARNTSQWTPLDCAAAKGWPKTCTVLLENDAPVDPKDRIKSTPLHLASAKGHCQVVHVLLKWKADIQERQRKEGQNDDSGEGDNCLDLAIDNGHKDVALAIIGSDNWEEALKNDTTDSMGRRTTPMRKLIRKMPEVAEKVFSKCVEKNGNPESPEYSLTFNWEYLDDMYSRWSENVNTKDDTVSILSGNSSRMDEEIWDHDFKIRPGVKPYSEDSNMLKVNHPLMIMVESKQEDLLGHPLVTSLLRHKWNSFGRIVYYLNLLLYCVFLVFLTGYVVVAKPPYWYFNETDGDLHGKGCTVLKSSLAYNSWKNNKDDVAYKIFVKAGKWIIIGLSAFSLVREMIQIYHSRWQYLLVWENLLEWGTGITAILAVIDVSSCQEGTEIRESWQWQLLTVAIFLAWMELVLFIRKLPRFGIYVVMFTDVLRTFTQFFPVFFLFIVAFALGFFCLFQNQVPFQSFGASLIKTSVMMIGEFEFEQLFLGPQNINKVITADNHKSYLYYPGISYVLFVFFLILMSVIIMNLLVGLAVDDIKAVQDQAVLKRLAMQVELALDVERILPEFIRRRFVVKKKTIKPQVSSSKKAFNQLLNLNENFLSPEEISKALDADLDEIEVVQENQQKMMKDLTNMKRKMKEFTAQTEKLEMMLGALLKAQNVDYLEEDVCADEDI</sequence>
<dbReference type="InterPro" id="IPR052076">
    <property type="entry name" value="TRP_cation_channel"/>
</dbReference>
<evidence type="ECO:0000256" key="3">
    <source>
        <dbReference type="ARBA" id="ARBA00022606"/>
    </source>
</evidence>
<keyword evidence="3" id="KW-0716">Sensory transduction</keyword>
<evidence type="ECO:0000313" key="16">
    <source>
        <dbReference type="EMBL" id="CAD5117061.1"/>
    </source>
</evidence>
<feature type="repeat" description="ANK" evidence="11">
    <location>
        <begin position="224"/>
        <end position="256"/>
    </location>
</feature>
<dbReference type="Pfam" id="PF00520">
    <property type="entry name" value="Ion_trans"/>
    <property type="match status" value="1"/>
</dbReference>
<dbReference type="Proteomes" id="UP000549394">
    <property type="component" value="Unassembled WGS sequence"/>
</dbReference>
<dbReference type="InterPro" id="IPR036770">
    <property type="entry name" value="Ankyrin_rpt-contain_sf"/>
</dbReference>
<dbReference type="InterPro" id="IPR005821">
    <property type="entry name" value="Ion_trans_dom"/>
</dbReference>
<evidence type="ECO:0000256" key="10">
    <source>
        <dbReference type="ARBA" id="ARBA00023303"/>
    </source>
</evidence>
<dbReference type="GO" id="GO:1902495">
    <property type="term" value="C:transmembrane transporter complex"/>
    <property type="evidence" value="ECO:0007669"/>
    <property type="project" value="TreeGrafter"/>
</dbReference>
<dbReference type="Pfam" id="PF13637">
    <property type="entry name" value="Ank_4"/>
    <property type="match status" value="2"/>
</dbReference>
<feature type="transmembrane region" description="Helical" evidence="14">
    <location>
        <begin position="831"/>
        <end position="853"/>
    </location>
</feature>
<feature type="transmembrane region" description="Helical" evidence="14">
    <location>
        <begin position="934"/>
        <end position="953"/>
    </location>
</feature>
<feature type="repeat" description="ANK" evidence="11">
    <location>
        <begin position="333"/>
        <end position="365"/>
    </location>
</feature>
<feature type="repeat" description="ANK" evidence="11">
    <location>
        <begin position="190"/>
        <end position="223"/>
    </location>
</feature>
<dbReference type="SUPFAM" id="SSF48403">
    <property type="entry name" value="Ankyrin repeat"/>
    <property type="match status" value="2"/>
</dbReference>
<evidence type="ECO:0000256" key="9">
    <source>
        <dbReference type="ARBA" id="ARBA00023136"/>
    </source>
</evidence>
<dbReference type="Pfam" id="PF12796">
    <property type="entry name" value="Ank_2"/>
    <property type="match status" value="4"/>
</dbReference>
<feature type="repeat" description="ANK" evidence="11">
    <location>
        <begin position="366"/>
        <end position="389"/>
    </location>
</feature>
<organism evidence="16 17">
    <name type="scientific">Dimorphilus gyrociliatus</name>
    <dbReference type="NCBI Taxonomy" id="2664684"/>
    <lineage>
        <taxon>Eukaryota</taxon>
        <taxon>Metazoa</taxon>
        <taxon>Spiralia</taxon>
        <taxon>Lophotrochozoa</taxon>
        <taxon>Annelida</taxon>
        <taxon>Polychaeta</taxon>
        <taxon>Polychaeta incertae sedis</taxon>
        <taxon>Dinophilidae</taxon>
        <taxon>Dimorphilus</taxon>
    </lineage>
</organism>
<feature type="compositionally biased region" description="Polar residues" evidence="13">
    <location>
        <begin position="143"/>
        <end position="161"/>
    </location>
</feature>
<feature type="repeat" description="ANK" evidence="11">
    <location>
        <begin position="514"/>
        <end position="546"/>
    </location>
</feature>
<dbReference type="PANTHER" id="PTHR47143:SF3">
    <property type="entry name" value="PWWP DOMAIN-CONTAINING PROTEIN"/>
    <property type="match status" value="1"/>
</dbReference>
<keyword evidence="9 14" id="KW-0472">Membrane</keyword>
<feature type="domain" description="Ion transport" evidence="15">
    <location>
        <begin position="883"/>
        <end position="1113"/>
    </location>
</feature>